<evidence type="ECO:0000256" key="1">
    <source>
        <dbReference type="SAM" id="Coils"/>
    </source>
</evidence>
<dbReference type="EMBL" id="LSSK01000601">
    <property type="protein sequence ID" value="OMH82774.1"/>
    <property type="molecule type" value="Genomic_DNA"/>
</dbReference>
<accession>A0A1R1PP89</accession>
<gene>
    <name evidence="3" type="ORF">AX774_g3743</name>
</gene>
<proteinExistence type="predicted"/>
<evidence type="ECO:0000313" key="3">
    <source>
        <dbReference type="EMBL" id="OMH82774.1"/>
    </source>
</evidence>
<feature type="region of interest" description="Disordered" evidence="2">
    <location>
        <begin position="250"/>
        <end position="317"/>
    </location>
</feature>
<feature type="compositionally biased region" description="Polar residues" evidence="2">
    <location>
        <begin position="1"/>
        <end position="19"/>
    </location>
</feature>
<reference evidence="4" key="1">
    <citation type="submission" date="2017-01" db="EMBL/GenBank/DDBJ databases">
        <authorList>
            <person name="Wang Y."/>
            <person name="White M."/>
            <person name="Kvist S."/>
            <person name="Moncalvo J.-M."/>
        </authorList>
    </citation>
    <scope>NUCLEOTIDE SEQUENCE [LARGE SCALE GENOMIC DNA]</scope>
    <source>
        <strain evidence="4">COL-18-3</strain>
    </source>
</reference>
<protein>
    <submittedName>
        <fullName evidence="3">Uncharacterized protein</fullName>
    </submittedName>
</protein>
<feature type="compositionally biased region" description="Low complexity" evidence="2">
    <location>
        <begin position="723"/>
        <end position="733"/>
    </location>
</feature>
<keyword evidence="1" id="KW-0175">Coiled coil</keyword>
<evidence type="ECO:0000256" key="2">
    <source>
        <dbReference type="SAM" id="MobiDB-lite"/>
    </source>
</evidence>
<feature type="region of interest" description="Disordered" evidence="2">
    <location>
        <begin position="704"/>
        <end position="740"/>
    </location>
</feature>
<feature type="compositionally biased region" description="Acidic residues" evidence="2">
    <location>
        <begin position="420"/>
        <end position="436"/>
    </location>
</feature>
<keyword evidence="4" id="KW-1185">Reference proteome</keyword>
<feature type="compositionally biased region" description="Acidic residues" evidence="2">
    <location>
        <begin position="265"/>
        <end position="294"/>
    </location>
</feature>
<feature type="coiled-coil region" evidence="1">
    <location>
        <begin position="60"/>
        <end position="87"/>
    </location>
</feature>
<dbReference type="AlphaFoldDB" id="A0A1R1PP89"/>
<dbReference type="Proteomes" id="UP000188320">
    <property type="component" value="Unassembled WGS sequence"/>
</dbReference>
<feature type="region of interest" description="Disordered" evidence="2">
    <location>
        <begin position="416"/>
        <end position="457"/>
    </location>
</feature>
<comment type="caution">
    <text evidence="3">The sequence shown here is derived from an EMBL/GenBank/DDBJ whole genome shotgun (WGS) entry which is preliminary data.</text>
</comment>
<sequence>MVINFSLAQRKSTEMGNENENSEAVGIHTFSNNRKPRISLKKNINTINERACELVDDGFNENSQDKRKEAKKINNNLENTVLTATKDKGEKTDYECVYMNQSNNIKVQYGISELVVINDAENITEQNDALNWKEYESEMVIEPFKKRKNNLSLQGGTSKDHFNSLVKEKEGLFDSDRVSGINNCDESGGVLEGGYAYATEGEYSGDDTDIVSSEKEHDGSIVVYSEGEGEGEGDIVDGGDRFDEKQNANKECYISDIDENRSYTSEDESVSMVVDEQEDEEEDEEEEEEEEQEGYYESGNNESGDSESGDKEGSGGITEQHTKQTLLKGFTSQTCNTSSVLEYDNSYQTTIYDNTATNMYRPEDDAIHEPEFFFGFEKKYDLKPGNGSGFFENTGDVGSRESGNQCSSADDVIEIGSSSEDSEEGTYENYDQEENFQSENELGSDGVDSYQEDTSEHDVQLDADENMIPLLQGQDFDNLDVNRPGSHPLTLVESPTAYTETGSCVVGEDGNIDYTHKAIFEDGENEFEGAGDTDISSTSFAEKGTEIISTHLVSLQHKLQHLVSDIRTITNLKDDIKKNTLISKAHQPSHMQSSETTPNNVYRAQDKHSVYVGDEQSGKSNHTELQFLRKSYLRVQEQMSRMNEELLNIKNECTEYKDTFELMVYENDELRAENARLLAENSDLSEKVKLLEKKEFNSRIQSLVKNSSGDHSHSHSRSHSHSNSHSASNGESSSYKRRRTIDIESLASNKRFRAS</sequence>
<feature type="coiled-coil region" evidence="1">
    <location>
        <begin position="625"/>
        <end position="694"/>
    </location>
</feature>
<organism evidence="3 4">
    <name type="scientific">Zancudomyces culisetae</name>
    <name type="common">Gut fungus</name>
    <name type="synonym">Smittium culisetae</name>
    <dbReference type="NCBI Taxonomy" id="1213189"/>
    <lineage>
        <taxon>Eukaryota</taxon>
        <taxon>Fungi</taxon>
        <taxon>Fungi incertae sedis</taxon>
        <taxon>Zoopagomycota</taxon>
        <taxon>Kickxellomycotina</taxon>
        <taxon>Harpellomycetes</taxon>
        <taxon>Harpellales</taxon>
        <taxon>Legeriomycetaceae</taxon>
        <taxon>Zancudomyces</taxon>
    </lineage>
</organism>
<feature type="region of interest" description="Disordered" evidence="2">
    <location>
        <begin position="1"/>
        <end position="20"/>
    </location>
</feature>
<evidence type="ECO:0000313" key="4">
    <source>
        <dbReference type="Proteomes" id="UP000188320"/>
    </source>
</evidence>
<name>A0A1R1PP89_ZANCU</name>